<proteinExistence type="predicted"/>
<gene>
    <name evidence="2" type="ORF">SAMN05444377_101358</name>
</gene>
<dbReference type="RefSeq" id="WP_073360857.1">
    <property type="nucleotide sequence ID" value="NZ_FQVQ01000001.1"/>
</dbReference>
<keyword evidence="3" id="KW-1185">Reference proteome</keyword>
<evidence type="ECO:0000313" key="3">
    <source>
        <dbReference type="Proteomes" id="UP000184147"/>
    </source>
</evidence>
<feature type="chain" id="PRO_5012160435" description="Outer membrane protein beta-barrel domain-containing protein" evidence="1">
    <location>
        <begin position="19"/>
        <end position="223"/>
    </location>
</feature>
<protein>
    <recommendedName>
        <fullName evidence="4">Outer membrane protein beta-barrel domain-containing protein</fullName>
    </recommendedName>
</protein>
<accession>A0A1M4WNU9</accession>
<keyword evidence="1" id="KW-0732">Signal</keyword>
<dbReference type="OrthoDB" id="1357163at2"/>
<evidence type="ECO:0000256" key="1">
    <source>
        <dbReference type="SAM" id="SignalP"/>
    </source>
</evidence>
<dbReference type="Proteomes" id="UP000184147">
    <property type="component" value="Unassembled WGS sequence"/>
</dbReference>
<feature type="signal peptide" evidence="1">
    <location>
        <begin position="1"/>
        <end position="18"/>
    </location>
</feature>
<name>A0A1M4WNU9_9FLAO</name>
<organism evidence="2 3">
    <name type="scientific">Flavobacterium fontis</name>
    <dbReference type="NCBI Taxonomy" id="1124188"/>
    <lineage>
        <taxon>Bacteria</taxon>
        <taxon>Pseudomonadati</taxon>
        <taxon>Bacteroidota</taxon>
        <taxon>Flavobacteriia</taxon>
        <taxon>Flavobacteriales</taxon>
        <taxon>Flavobacteriaceae</taxon>
        <taxon>Flavobacterium</taxon>
    </lineage>
</organism>
<evidence type="ECO:0000313" key="2">
    <source>
        <dbReference type="EMBL" id="SHE82723.1"/>
    </source>
</evidence>
<dbReference type="AlphaFoldDB" id="A0A1M4WNU9"/>
<dbReference type="EMBL" id="FQVQ01000001">
    <property type="protein sequence ID" value="SHE82723.1"/>
    <property type="molecule type" value="Genomic_DNA"/>
</dbReference>
<sequence length="223" mass="25112">MKKIILVLGMVVSLVANAQEVAKDSIKKKPDMDFYIGVSFNANQSLNLNQKLRAGNLPEMRDVAPELTFGLNILGEKYSGDIEFGTSFLENKKGNNTLKYLGFNTRARFHYNLIHNPKVTFAGGLSLAYQTNRYDIYNNNNSTDLNLLDPALNSGHVNLDNRMLYAGPNVMLYLFKKSSFKIRINAGYELALTRGKYRSEYGSITNNIQENGNNRFVFGIAFL</sequence>
<evidence type="ECO:0008006" key="4">
    <source>
        <dbReference type="Google" id="ProtNLM"/>
    </source>
</evidence>
<reference evidence="2 3" key="1">
    <citation type="submission" date="2016-11" db="EMBL/GenBank/DDBJ databases">
        <authorList>
            <person name="Jaros S."/>
            <person name="Januszkiewicz K."/>
            <person name="Wedrychowicz H."/>
        </authorList>
    </citation>
    <scope>NUCLEOTIDE SEQUENCE [LARGE SCALE GENOMIC DNA]</scope>
    <source>
        <strain evidence="2 3">DSM 25660</strain>
    </source>
</reference>
<dbReference type="STRING" id="1124188.SAMN05444377_101358"/>